<sequence>MAETTCSPVILSPCTLCAGAEPASGWRARLRAWIARRRQARILAEVMEMDEHMLSDIGAPPWVKVEAAARQARQRCGPSRSW</sequence>
<dbReference type="AlphaFoldDB" id="A0A0E8FSX8"/>
<dbReference type="RefSeq" id="WP_019248843.1">
    <property type="nucleotide sequence ID" value="NZ_AP024746.1"/>
</dbReference>
<dbReference type="GeneID" id="69601799"/>
<organism evidence="1 2">
    <name type="scientific">Bordetella pertussis</name>
    <dbReference type="NCBI Taxonomy" id="520"/>
    <lineage>
        <taxon>Bacteria</taxon>
        <taxon>Pseudomonadati</taxon>
        <taxon>Pseudomonadota</taxon>
        <taxon>Betaproteobacteria</taxon>
        <taxon>Burkholderiales</taxon>
        <taxon>Alcaligenaceae</taxon>
        <taxon>Bordetella</taxon>
    </lineage>
</organism>
<evidence type="ECO:0000313" key="1">
    <source>
        <dbReference type="EMBL" id="SUV65254.1"/>
    </source>
</evidence>
<name>A0A0E8FSX8_BORPT</name>
<accession>A0A0E8FSX8</accession>
<proteinExistence type="predicted"/>
<dbReference type="EMBL" id="UFTT01000002">
    <property type="protein sequence ID" value="SUV65254.1"/>
    <property type="molecule type" value="Genomic_DNA"/>
</dbReference>
<gene>
    <name evidence="1" type="ORF">NCTC10911_02296</name>
</gene>
<evidence type="ECO:0000313" key="2">
    <source>
        <dbReference type="Proteomes" id="UP000255014"/>
    </source>
</evidence>
<evidence type="ECO:0008006" key="3">
    <source>
        <dbReference type="Google" id="ProtNLM"/>
    </source>
</evidence>
<dbReference type="Proteomes" id="UP000255014">
    <property type="component" value="Unassembled WGS sequence"/>
</dbReference>
<protein>
    <recommendedName>
        <fullName evidence="3">DUF1127 domain-containing protein</fullName>
    </recommendedName>
</protein>
<reference evidence="1 2" key="1">
    <citation type="submission" date="2018-06" db="EMBL/GenBank/DDBJ databases">
        <authorList>
            <consortium name="Pathogen Informatics"/>
            <person name="Doyle S."/>
        </authorList>
    </citation>
    <scope>NUCLEOTIDE SEQUENCE [LARGE SCALE GENOMIC DNA]</scope>
    <source>
        <strain evidence="1 2">NCTC10911</strain>
    </source>
</reference>